<dbReference type="PROSITE" id="PS00678">
    <property type="entry name" value="WD_REPEATS_1"/>
    <property type="match status" value="1"/>
</dbReference>
<evidence type="ECO:0000259" key="6">
    <source>
        <dbReference type="PROSITE" id="PS51783"/>
    </source>
</evidence>
<feature type="compositionally biased region" description="Low complexity" evidence="4">
    <location>
        <begin position="219"/>
        <end position="228"/>
    </location>
</feature>
<dbReference type="Gene3D" id="2.30.29.30">
    <property type="entry name" value="Pleckstrin-homology domain (PH domain)/Phosphotyrosine-binding domain (PTB)"/>
    <property type="match status" value="1"/>
</dbReference>
<dbReference type="PROSITE" id="PS50294">
    <property type="entry name" value="WD_REPEATS_REGION"/>
    <property type="match status" value="1"/>
</dbReference>
<sequence length="3531" mass="397691">MEGHKLCQYWEFYLRVPAQQTKKKLAALGTFLKLYSYTSTIYHQGGRVQEEECEVTMNCSEMKRVTNILIGEFMREIHACASSQSDDEDTSRLQEYMLQGHGGAILRLLIDTGVQGLSCGCDLADLLASLLHWCTNFPITQPTELSLEDLPNIGNCFSHLNKLPTGQQNRKLSRPHGYSESNKGSRVKVINTKGGQVTQYASSLDSDSDDPAMEPPTDPLLSSSSLPRPSSQIFFQRQLSSVDEGEELSEPDNEDIQNVSLSTNALSLCTLMTRLLSELVKCDSRSLRASNMSERLLPQIVELYVRLNEPMDVKCYPQGWTDQHVLVLKQYLLRTVFTMAGCVCTLNNAVNTLMSCTPGGIIQTLLMIAQNVIKSHDSLLVSYSQDIMLGTLTIIQTSFLYLPCNLQCFSETLNLIKEFEFQHRGYNVFTSVVQALVDEIRLDVKSQDSQVKKRRVTSLIEKIGDIILVMKNIKMEYIHSMKCSKSKHRKCDFSEYKNHHHDALTIKNVVDGTYSDTYGTIDAFGSFKEKSLLKQDTECAVNVIVKFLFNFYCAIENKCIKHQIIQCILKHGICCCVHPNDVIGTLLHSIDTKDSNYRTQVLSLVSKLILEQCGGSDISSLTFKQCAVCSHHTSPNNGSNYQSHLADASDSALSSSESLSEKPDLTGTTKWKCIKVLQKYLTHRKESLGIDVSLLLLRLSMNGGVELKKQLFQSVYMPTLKLAHQTLSPKPETPTEGGPLHQAVIQHILAGFPPLLKVLSIQQAFLDMGGAEILSEMVNQSSISQAILHILEVLVVVSGSDAGKSHNSILNPRVSDDSEEIGFPDSPYEDDISDQGGTASSLVICTVLDIILGSQSPCTSPNIWRTCKRIANMSEAFVSQFIQKQGFDVAYRLLDETLRAYIDRDLVEDETVVELGTSDKTIVGSSHSQVDNVQVDSVHPTALQPDCVQLCLLESLLGVVLRCAEAPVPTGLHVVEKAVVFSKLSAYLERFRHQSSHNAKLLCDCLLSCAVASDTPSSMVNFGFTTCRKGSGDEGTDSTREISSESESEGHTFEHGYDADTECTNSDDINDNEFDLSKVGPPCVKALSQPEMCRITLELVANWTDKGLYPGVAVHCLRQLVSMCKVPGNAKVLLEQKIVDVILGQFRGALLTGSEQYTAEKHLLLELFEILVAEQIKSKDVFAYFRLFHEKDAPTECLLQSLINLIGQQRREPKHYISFPTTLAQVEPPQVSSTSQFSRPSFLDRFTNQKSKFKVKKVSQLSNSSSTDVLSPLVCAPVQCDLEGQCHWPKTWVGFSAALWLNIQPSRKGHHDRTQKKTNPVASWYRESSADSLDVADLVPKTLKLSLLREPLVPKYWNSDCQHVLSVGSPEKMFQLWVDPDDLKLTIRMSSSLFETDDVLCETSVSGLLKENSWHHLTISHSESIVAGRVLAKTNITIDGCFSRQLHMDHEILPALRGTVDSKLFVGHSTTKHSHAELQQCKLHIGNVMLFKECVITKELSMKLYSLGPDCTCISHCDSSRLNSNHAYLVTKHWITHSGLSLDVLCGVDEVSLAPLQENILLMYSPSMQTSFNLYSPLSEVRSPVGLSRVLSGKKLEFNPLAQQPVLVKAHLLTPLVACVSTHITTAVNAIGGVTSLLFLFAKVVEQNRSEREQAKTLQLLFMMLRQNTQYGQQFTDMSGYVLVAKVLQTSSCVVGFRLLKVLLDASCNQEVMKYDSIQNKWCLKNNHAIIHDTNIIKHLILAWKVWQRSEHVIWQMSFQALENLTHEENPYREFNIKKLQFADIVADLMHICLERIQESYSAVHPSIALSIVNIVQDLLGSPPDINLLVTICDFLLLLHPAMCTYISHTASKFYFLHKWSSSETKVKKLPQPSYVSRQISKESRNRSADHVPVHVVKLRNSQSESESNEKGARPRSSSLPLVPHVEKSMQFFQSQSSDEDPKMLVKPASDTLLPTLSKTNRQHTPNMEDQKNGESFFLDTDDEITNMFSFVNELENVEEESITKDFKDLQNLALQKQYIDDTSTRKGLYEDQPTLNNVASENSMSSIGSRVEAGEEGLVEITTGLLDILSSCVLNLADSMAGRVLGTVIRPQMFLVLANHTCSPIRAAVIKLLGVYLQRTNTAEWDSFLGYQGFQLLASQLHQYPCTEDVFHACSSLVLGPQHMDEFALEMMEEAPSIQQQGVVTILALLEGAVHSVELLSSLLETIKQLFKSSPVMAAIMLERGLVESLCNTTVAILEQSQRDDWPSEAERSRLLEQIQHLFCLIALTDFKSSTYASYNSIRELISSLSCLERHLQVPLRVYVRRIQYELLSYVLHYAFSRTCPGLLHILSPKYLFQNPRLQQLLQGGVEEKRVEDLGYIELQDRFHKLAILCIDVAVSSGLLGDGVDPDSDVESARIMFIQQCLSLLGTCVTGLVQMVPRPLYTRSYSNGGQVSANMKDHLRYQLQRLLAYMLSPWETLSMRLQLVEMLVEADATIFRKAMATVTHEGELIMEHVCMISLLDNQRNPSNLEHPIDNYEYPLSDQEKFTSHQEHSHSNQEKSTGNQEHPLSNQAKQNLNIILQALADNGYQVPSPEMNQEQNVEKDSASWHEECAKNISIWQDRCKAEHARACDRSEAFAKTVSGLAMEVTQNVTQSQNKERRQFLDYYKRGLTNGLFIKKAWKNIIEQLTHERAVWHYPESYPQTWQLDPTEGPHRVRCRLQRSHHTIEQRFYDEEHISKLDPEYHSAPLTFLLEEEAESAPYSAAMISKLHSNEKISHTASCMSVTQSSETRGEILFGEKTIYFVGDETFLEGTNVQSTPRHETWPFEDIREILKRWYQLKDNALEIFLTHGNSYLLAFQSTKERDAIYRCLESLDLPNVIRGEDFQAIHQFWIRGEMTNFEYLTHLNKMAGRSFNDLMQYPVFPFILAEYKSSTIDLKDPRIYRDLSKPMAVQHKEREKRYIENYKWLDAEYKRSAGHDEYKPPPYHYGSHYSNSGTVLHFLVRLPPFTQMFLSYQDNNFDIPDRTFHSMETAWRLASYESTTDVKELIPEFFFQPLFLKNTEGFNFGKRQNGLRVWDVNLPPWCGGDPRLFILVQRQALESAHVTQMLPHWIDLVFGYKQQGKAAVEAINMFHPATYFGVNVDDIADPVRRNAIRTMVKTYGQTPKQLFTSAHPTPVPALGDPVPNKESSSHASLSHAESTRASHSQRPPVHNVEGLQWGRFVGSPRCKTPVVSWQKTYPTPMSTLVALHTGEVFGLGENCTLLDIYSKETGVRSISNKDVKWAGIISWKHPDSIIRIKNHSNLPPVNFLHWDLDTQVTCCGCASDCRRLFFGCQSGVIVIYTTVFNPSKQCDIQVIGPRLYLYGHSAAVTQLKICKPYSILVSASQDGTCIIWDLNRLSYVRDIRSHHNAVDELALSDTLGDIASVSRHGNGSCLQLHTVNAEHVNTTYTEQKIICLCYSNLDEGRSMNVIAGGLSDGSVVLWHSWNLSKIRRIHVSSLTSSITSLTFSQDCQRLFVTNSMGTVFMWELPTSGRPKPPNFISFT</sequence>
<feature type="region of interest" description="Disordered" evidence="4">
    <location>
        <begin position="164"/>
        <end position="228"/>
    </location>
</feature>
<dbReference type="InterPro" id="IPR036322">
    <property type="entry name" value="WD40_repeat_dom_sf"/>
</dbReference>
<feature type="compositionally biased region" description="Basic and acidic residues" evidence="4">
    <location>
        <begin position="1037"/>
        <end position="1055"/>
    </location>
</feature>
<dbReference type="Gene3D" id="2.130.10.10">
    <property type="entry name" value="YVTN repeat-like/Quinoprotein amine dehydrogenase"/>
    <property type="match status" value="1"/>
</dbReference>
<dbReference type="Gene3D" id="1.10.1540.10">
    <property type="entry name" value="BEACH domain"/>
    <property type="match status" value="1"/>
</dbReference>
<dbReference type="InterPro" id="IPR001680">
    <property type="entry name" value="WD40_rpt"/>
</dbReference>
<evidence type="ECO:0000256" key="2">
    <source>
        <dbReference type="ARBA" id="ARBA00022737"/>
    </source>
</evidence>
<dbReference type="SUPFAM" id="SSF50978">
    <property type="entry name" value="WD40 repeat-like"/>
    <property type="match status" value="1"/>
</dbReference>
<dbReference type="InterPro" id="IPR015943">
    <property type="entry name" value="WD40/YVTN_repeat-like_dom_sf"/>
</dbReference>
<evidence type="ECO:0000313" key="7">
    <source>
        <dbReference type="EMBL" id="CAH1790633.1"/>
    </source>
</evidence>
<dbReference type="PROSITE" id="PS50082">
    <property type="entry name" value="WD_REPEATS_2"/>
    <property type="match status" value="1"/>
</dbReference>
<dbReference type="InterPro" id="IPR050865">
    <property type="entry name" value="BEACH_Domain"/>
</dbReference>
<dbReference type="InterPro" id="IPR011993">
    <property type="entry name" value="PH-like_dom_sf"/>
</dbReference>
<feature type="region of interest" description="Disordered" evidence="4">
    <location>
        <begin position="1030"/>
        <end position="1055"/>
    </location>
</feature>
<name>A0A8S4PBS4_OWEFU</name>
<keyword evidence="1 3" id="KW-0853">WD repeat</keyword>
<reference evidence="7" key="1">
    <citation type="submission" date="2022-03" db="EMBL/GenBank/DDBJ databases">
        <authorList>
            <person name="Martin C."/>
        </authorList>
    </citation>
    <scope>NUCLEOTIDE SEQUENCE</scope>
</reference>
<dbReference type="SUPFAM" id="SSF81837">
    <property type="entry name" value="BEACH domain"/>
    <property type="match status" value="1"/>
</dbReference>
<protein>
    <recommendedName>
        <fullName evidence="9">Lysosomal-trafficking regulator</fullName>
    </recommendedName>
</protein>
<gene>
    <name evidence="7" type="ORF">OFUS_LOCUS15810</name>
</gene>
<evidence type="ECO:0008006" key="9">
    <source>
        <dbReference type="Google" id="ProtNLM"/>
    </source>
</evidence>
<feature type="region of interest" description="Disordered" evidence="4">
    <location>
        <begin position="2527"/>
        <end position="2552"/>
    </location>
</feature>
<proteinExistence type="predicted"/>
<comment type="caution">
    <text evidence="7">The sequence shown here is derived from an EMBL/GenBank/DDBJ whole genome shotgun (WGS) entry which is preliminary data.</text>
</comment>
<accession>A0A8S4PBS4</accession>
<dbReference type="PANTHER" id="PTHR13743:SF86">
    <property type="entry name" value="LYSOSOMAL-TRAFFICKING REGULATOR"/>
    <property type="match status" value="1"/>
</dbReference>
<dbReference type="PROSITE" id="PS51783">
    <property type="entry name" value="PH_BEACH"/>
    <property type="match status" value="1"/>
</dbReference>
<dbReference type="SUPFAM" id="SSF50729">
    <property type="entry name" value="PH domain-like"/>
    <property type="match status" value="1"/>
</dbReference>
<dbReference type="CDD" id="cd06071">
    <property type="entry name" value="Beach"/>
    <property type="match status" value="1"/>
</dbReference>
<keyword evidence="8" id="KW-1185">Reference proteome</keyword>
<dbReference type="Pfam" id="PF02138">
    <property type="entry name" value="Beach"/>
    <property type="match status" value="1"/>
</dbReference>
<feature type="region of interest" description="Disordered" evidence="4">
    <location>
        <begin position="807"/>
        <end position="829"/>
    </location>
</feature>
<feature type="compositionally biased region" description="Acidic residues" evidence="4">
    <location>
        <begin position="817"/>
        <end position="829"/>
    </location>
</feature>
<dbReference type="OrthoDB" id="26681at2759"/>
<dbReference type="SMART" id="SM00320">
    <property type="entry name" value="WD40"/>
    <property type="match status" value="4"/>
</dbReference>
<organism evidence="7 8">
    <name type="scientific">Owenia fusiformis</name>
    <name type="common">Polychaete worm</name>
    <dbReference type="NCBI Taxonomy" id="6347"/>
    <lineage>
        <taxon>Eukaryota</taxon>
        <taxon>Metazoa</taxon>
        <taxon>Spiralia</taxon>
        <taxon>Lophotrochozoa</taxon>
        <taxon>Annelida</taxon>
        <taxon>Polychaeta</taxon>
        <taxon>Sedentaria</taxon>
        <taxon>Canalipalpata</taxon>
        <taxon>Sabellida</taxon>
        <taxon>Oweniida</taxon>
        <taxon>Oweniidae</taxon>
        <taxon>Owenia</taxon>
    </lineage>
</organism>
<evidence type="ECO:0000313" key="8">
    <source>
        <dbReference type="Proteomes" id="UP000749559"/>
    </source>
</evidence>
<dbReference type="CDD" id="cd01201">
    <property type="entry name" value="PH_BEACH"/>
    <property type="match status" value="1"/>
</dbReference>
<dbReference type="PROSITE" id="PS50197">
    <property type="entry name" value="BEACH"/>
    <property type="match status" value="1"/>
</dbReference>
<dbReference type="Pfam" id="PF00400">
    <property type="entry name" value="WD40"/>
    <property type="match status" value="1"/>
</dbReference>
<feature type="compositionally biased region" description="Basic and acidic residues" evidence="4">
    <location>
        <begin position="1880"/>
        <end position="1893"/>
    </location>
</feature>
<evidence type="ECO:0000256" key="4">
    <source>
        <dbReference type="SAM" id="MobiDB-lite"/>
    </source>
</evidence>
<dbReference type="PANTHER" id="PTHR13743">
    <property type="entry name" value="BEIGE/BEACH-RELATED"/>
    <property type="match status" value="1"/>
</dbReference>
<feature type="region of interest" description="Disordered" evidence="4">
    <location>
        <begin position="1871"/>
        <end position="1921"/>
    </location>
</feature>
<dbReference type="EMBL" id="CAIIXF020000008">
    <property type="protein sequence ID" value="CAH1790633.1"/>
    <property type="molecule type" value="Genomic_DNA"/>
</dbReference>
<feature type="compositionally biased region" description="Basic and acidic residues" evidence="4">
    <location>
        <begin position="2527"/>
        <end position="2541"/>
    </location>
</feature>
<feature type="domain" description="BEACH-type PH" evidence="6">
    <location>
        <begin position="2755"/>
        <end position="2857"/>
    </location>
</feature>
<dbReference type="InterPro" id="IPR000409">
    <property type="entry name" value="BEACH_dom"/>
</dbReference>
<feature type="domain" description="BEACH" evidence="5">
    <location>
        <begin position="2862"/>
        <end position="3162"/>
    </location>
</feature>
<feature type="repeat" description="WD" evidence="3">
    <location>
        <begin position="3349"/>
        <end position="3390"/>
    </location>
</feature>
<keyword evidence="2" id="KW-0677">Repeat</keyword>
<evidence type="ECO:0000256" key="1">
    <source>
        <dbReference type="ARBA" id="ARBA00022574"/>
    </source>
</evidence>
<feature type="region of interest" description="Disordered" evidence="4">
    <location>
        <begin position="3157"/>
        <end position="3197"/>
    </location>
</feature>
<evidence type="ECO:0000259" key="5">
    <source>
        <dbReference type="PROSITE" id="PS50197"/>
    </source>
</evidence>
<dbReference type="InterPro" id="IPR019775">
    <property type="entry name" value="WD40_repeat_CS"/>
</dbReference>
<feature type="compositionally biased region" description="Polar residues" evidence="4">
    <location>
        <begin position="2542"/>
        <end position="2552"/>
    </location>
</feature>
<dbReference type="Pfam" id="PF14844">
    <property type="entry name" value="PH_BEACH"/>
    <property type="match status" value="1"/>
</dbReference>
<dbReference type="Proteomes" id="UP000749559">
    <property type="component" value="Unassembled WGS sequence"/>
</dbReference>
<dbReference type="FunFam" id="2.130.10.10:FF:000292">
    <property type="entry name" value="Lysosomal trafficking regulator"/>
    <property type="match status" value="1"/>
</dbReference>
<dbReference type="FunFam" id="1.10.1540.10:FF:000001">
    <property type="entry name" value="neurobeachin isoform X1"/>
    <property type="match status" value="1"/>
</dbReference>
<dbReference type="InterPro" id="IPR036372">
    <property type="entry name" value="BEACH_dom_sf"/>
</dbReference>
<dbReference type="InterPro" id="IPR023362">
    <property type="entry name" value="PH-BEACH_dom"/>
</dbReference>
<dbReference type="SMART" id="SM01026">
    <property type="entry name" value="Beach"/>
    <property type="match status" value="1"/>
</dbReference>
<evidence type="ECO:0000256" key="3">
    <source>
        <dbReference type="PROSITE-ProRule" id="PRU00221"/>
    </source>
</evidence>